<evidence type="ECO:0000256" key="3">
    <source>
        <dbReference type="SAM" id="MobiDB-lite"/>
    </source>
</evidence>
<keyword evidence="1 2" id="KW-0539">Nucleus</keyword>
<comment type="caution">
    <text evidence="5">The sequence shown here is derived from an EMBL/GenBank/DDBJ whole genome shotgun (WGS) entry which is preliminary data.</text>
</comment>
<gene>
    <name evidence="5" type="ORF">O181_058991</name>
</gene>
<dbReference type="Gene3D" id="1.10.10.60">
    <property type="entry name" value="Homeodomain-like"/>
    <property type="match status" value="1"/>
</dbReference>
<feature type="domain" description="Homeobox" evidence="4">
    <location>
        <begin position="169"/>
        <end position="229"/>
    </location>
</feature>
<dbReference type="GO" id="GO:0003677">
    <property type="term" value="F:DNA binding"/>
    <property type="evidence" value="ECO:0007669"/>
    <property type="project" value="UniProtKB-UniRule"/>
</dbReference>
<dbReference type="GO" id="GO:0005634">
    <property type="term" value="C:nucleus"/>
    <property type="evidence" value="ECO:0007669"/>
    <property type="project" value="UniProtKB-SubCell"/>
</dbReference>
<feature type="compositionally biased region" description="Polar residues" evidence="3">
    <location>
        <begin position="273"/>
        <end position="288"/>
    </location>
</feature>
<evidence type="ECO:0000256" key="2">
    <source>
        <dbReference type="RuleBase" id="RU000682"/>
    </source>
</evidence>
<keyword evidence="1 2" id="KW-0371">Homeobox</keyword>
<dbReference type="SUPFAM" id="SSF46689">
    <property type="entry name" value="Homeodomain-like"/>
    <property type="match status" value="1"/>
</dbReference>
<feature type="compositionally biased region" description="Low complexity" evidence="3">
    <location>
        <begin position="156"/>
        <end position="168"/>
    </location>
</feature>
<proteinExistence type="predicted"/>
<evidence type="ECO:0000259" key="4">
    <source>
        <dbReference type="PROSITE" id="PS50071"/>
    </source>
</evidence>
<feature type="compositionally biased region" description="Low complexity" evidence="3">
    <location>
        <begin position="262"/>
        <end position="272"/>
    </location>
</feature>
<feature type="DNA-binding region" description="Homeobox" evidence="1">
    <location>
        <begin position="171"/>
        <end position="230"/>
    </location>
</feature>
<comment type="subcellular location">
    <subcellularLocation>
        <location evidence="1 2">Nucleus</location>
    </subcellularLocation>
</comment>
<accession>A0A9Q3EI54</accession>
<dbReference type="EMBL" id="AVOT02027274">
    <property type="protein sequence ID" value="MBW0519276.1"/>
    <property type="molecule type" value="Genomic_DNA"/>
</dbReference>
<name>A0A9Q3EI54_9BASI</name>
<evidence type="ECO:0000313" key="6">
    <source>
        <dbReference type="Proteomes" id="UP000765509"/>
    </source>
</evidence>
<dbReference type="CDD" id="cd00086">
    <property type="entry name" value="homeodomain"/>
    <property type="match status" value="1"/>
</dbReference>
<dbReference type="PROSITE" id="PS50071">
    <property type="entry name" value="HOMEOBOX_2"/>
    <property type="match status" value="1"/>
</dbReference>
<feature type="region of interest" description="Disordered" evidence="3">
    <location>
        <begin position="156"/>
        <end position="176"/>
    </location>
</feature>
<dbReference type="InterPro" id="IPR009057">
    <property type="entry name" value="Homeodomain-like_sf"/>
</dbReference>
<dbReference type="AlphaFoldDB" id="A0A9Q3EI54"/>
<dbReference type="SMART" id="SM00389">
    <property type="entry name" value="HOX"/>
    <property type="match status" value="1"/>
</dbReference>
<dbReference type="OrthoDB" id="2506936at2759"/>
<sequence length="347" mass="38899">MTASLWKTISTLSNQMKIIILNLNAIASDWHCQPSCDSSNDLPALEFPSLPSMQPMLLQLGLSESLSLHYQSVFTKSVQMMDARLQQSYRMTAPRFYDSPQSPAFRLSFIEALRDSILAQRAQFVQSCWSHVLLIHGQSNHSSPISTPSTGCTSSSILSSYSPSQSSSKARKGRPHMFTKEQTTALQALLTHNDRYSPEEKELIANTLSLTRDQVNRWFCNARARQKPYARPAKEHTSSLQDTLNHYIISENDPDEVITNDTSSSRPTTPSTNENCSEQSSNDSSQDFTDNDICGANTHDPNSMGDDFGCFDTDSSSPEHLDLFDQYFIFPMEDVHSDTWAQQPIFG</sequence>
<keyword evidence="6" id="KW-1185">Reference proteome</keyword>
<reference evidence="5" key="1">
    <citation type="submission" date="2021-03" db="EMBL/GenBank/DDBJ databases">
        <title>Draft genome sequence of rust myrtle Austropuccinia psidii MF-1, a brazilian biotype.</title>
        <authorList>
            <person name="Quecine M.C."/>
            <person name="Pachon D.M.R."/>
            <person name="Bonatelli M.L."/>
            <person name="Correr F.H."/>
            <person name="Franceschini L.M."/>
            <person name="Leite T.F."/>
            <person name="Margarido G.R.A."/>
            <person name="Almeida C.A."/>
            <person name="Ferrarezi J.A."/>
            <person name="Labate C.A."/>
        </authorList>
    </citation>
    <scope>NUCLEOTIDE SEQUENCE</scope>
    <source>
        <strain evidence="5">MF-1</strain>
    </source>
</reference>
<dbReference type="Proteomes" id="UP000765509">
    <property type="component" value="Unassembled WGS sequence"/>
</dbReference>
<evidence type="ECO:0000256" key="1">
    <source>
        <dbReference type="PROSITE-ProRule" id="PRU00108"/>
    </source>
</evidence>
<feature type="region of interest" description="Disordered" evidence="3">
    <location>
        <begin position="251"/>
        <end position="299"/>
    </location>
</feature>
<protein>
    <recommendedName>
        <fullName evidence="4">Homeobox domain-containing protein</fullName>
    </recommendedName>
</protein>
<keyword evidence="1 2" id="KW-0238">DNA-binding</keyword>
<dbReference type="InterPro" id="IPR001356">
    <property type="entry name" value="HD"/>
</dbReference>
<dbReference type="Pfam" id="PF00046">
    <property type="entry name" value="Homeodomain"/>
    <property type="match status" value="1"/>
</dbReference>
<evidence type="ECO:0000313" key="5">
    <source>
        <dbReference type="EMBL" id="MBW0519276.1"/>
    </source>
</evidence>
<organism evidence="5 6">
    <name type="scientific">Austropuccinia psidii MF-1</name>
    <dbReference type="NCBI Taxonomy" id="1389203"/>
    <lineage>
        <taxon>Eukaryota</taxon>
        <taxon>Fungi</taxon>
        <taxon>Dikarya</taxon>
        <taxon>Basidiomycota</taxon>
        <taxon>Pucciniomycotina</taxon>
        <taxon>Pucciniomycetes</taxon>
        <taxon>Pucciniales</taxon>
        <taxon>Sphaerophragmiaceae</taxon>
        <taxon>Austropuccinia</taxon>
    </lineage>
</organism>